<dbReference type="AlphaFoldDB" id="D2QZP9"/>
<feature type="signal peptide" evidence="2">
    <location>
        <begin position="1"/>
        <end position="28"/>
    </location>
</feature>
<feature type="region of interest" description="Disordered" evidence="1">
    <location>
        <begin position="91"/>
        <end position="113"/>
    </location>
</feature>
<feature type="domain" description="Pyrrolo-quinoline quinone repeat" evidence="3">
    <location>
        <begin position="113"/>
        <end position="361"/>
    </location>
</feature>
<evidence type="ECO:0000256" key="1">
    <source>
        <dbReference type="SAM" id="MobiDB-lite"/>
    </source>
</evidence>
<feature type="compositionally biased region" description="Basic and acidic residues" evidence="1">
    <location>
        <begin position="92"/>
        <end position="107"/>
    </location>
</feature>
<accession>D2QZP9</accession>
<keyword evidence="5" id="KW-1185">Reference proteome</keyword>
<dbReference type="SUPFAM" id="SSF50998">
    <property type="entry name" value="Quinoprotein alcohol dehydrogenase-like"/>
    <property type="match status" value="1"/>
</dbReference>
<dbReference type="KEGG" id="psl:Psta_1858"/>
<dbReference type="PANTHER" id="PTHR34512:SF30">
    <property type="entry name" value="OUTER MEMBRANE PROTEIN ASSEMBLY FACTOR BAMB"/>
    <property type="match status" value="1"/>
</dbReference>
<protein>
    <recommendedName>
        <fullName evidence="3">Pyrrolo-quinoline quinone repeat domain-containing protein</fullName>
    </recommendedName>
</protein>
<evidence type="ECO:0000313" key="5">
    <source>
        <dbReference type="Proteomes" id="UP000001887"/>
    </source>
</evidence>
<dbReference type="eggNOG" id="COG1520">
    <property type="taxonomic scope" value="Bacteria"/>
</dbReference>
<dbReference type="STRING" id="530564.Psta_1858"/>
<evidence type="ECO:0000256" key="2">
    <source>
        <dbReference type="SAM" id="SignalP"/>
    </source>
</evidence>
<dbReference type="InterPro" id="IPR011047">
    <property type="entry name" value="Quinoprotein_ADH-like_sf"/>
</dbReference>
<sequence precursor="true">MTSRQQLLSLLSLAAVAISSLCATPISAEDWPRWRGVRADGSWNPPANLYSKFPEAGLKQTWSAEIGPGYSGISVVGNRLYTMDRPWLQPASDDKSTVEESQADKNARKPGNNERIVCLDSETGKLVWQFSYEAPYGDLDYGKGPRCTPTLHDGRVYTLGSVGHFTCADAVTGKLLWQKDLVKDHAAKIPIWGFAASVLIEENMAIVHAGQQPGGCYVAYDRITGAEIWRSHDDPAGYATPIVIDHAARRAMIAWTPEHIVAIDIKTGELLWKEPYKVTYGVSIATPVVHQGIVLVCGYWEGSKAIKLGTEAHQAELLWEENRFLRGLMSPPLVKAGQVYLLDKQHGVVSFKIDVGEKVWTDENKLTPRGRNPHISLVWLGDSSRAIALNADGELLLVELRPDGFTEISRTKIVGETWAHPAFAGSRCYARDDEKIVAVELVPEAPLP</sequence>
<dbReference type="OrthoDB" id="227267at2"/>
<gene>
    <name evidence="4" type="ordered locus">Psta_1858</name>
</gene>
<dbReference type="Pfam" id="PF13360">
    <property type="entry name" value="PQQ_2"/>
    <property type="match status" value="1"/>
</dbReference>
<feature type="chain" id="PRO_5003034432" description="Pyrrolo-quinoline quinone repeat domain-containing protein" evidence="2">
    <location>
        <begin position="29"/>
        <end position="448"/>
    </location>
</feature>
<organism evidence="4 5">
    <name type="scientific">Pirellula staleyi (strain ATCC 27377 / DSM 6068 / ICPB 4128)</name>
    <name type="common">Pirella staleyi</name>
    <dbReference type="NCBI Taxonomy" id="530564"/>
    <lineage>
        <taxon>Bacteria</taxon>
        <taxon>Pseudomonadati</taxon>
        <taxon>Planctomycetota</taxon>
        <taxon>Planctomycetia</taxon>
        <taxon>Pirellulales</taxon>
        <taxon>Pirellulaceae</taxon>
        <taxon>Pirellula</taxon>
    </lineage>
</organism>
<reference evidence="4 5" key="1">
    <citation type="journal article" date="2009" name="Stand. Genomic Sci.">
        <title>Complete genome sequence of Pirellula staleyi type strain (ATCC 27377).</title>
        <authorList>
            <person name="Clum A."/>
            <person name="Tindall B.J."/>
            <person name="Sikorski J."/>
            <person name="Ivanova N."/>
            <person name="Mavrommatis K."/>
            <person name="Lucas S."/>
            <person name="Glavina del Rio T."/>
            <person name="Nolan M."/>
            <person name="Chen F."/>
            <person name="Tice H."/>
            <person name="Pitluck S."/>
            <person name="Cheng J.F."/>
            <person name="Chertkov O."/>
            <person name="Brettin T."/>
            <person name="Han C."/>
            <person name="Detter J.C."/>
            <person name="Kuske C."/>
            <person name="Bruce D."/>
            <person name="Goodwin L."/>
            <person name="Ovchinikova G."/>
            <person name="Pati A."/>
            <person name="Mikhailova N."/>
            <person name="Chen A."/>
            <person name="Palaniappan K."/>
            <person name="Land M."/>
            <person name="Hauser L."/>
            <person name="Chang Y.J."/>
            <person name="Jeffries C.D."/>
            <person name="Chain P."/>
            <person name="Rohde M."/>
            <person name="Goker M."/>
            <person name="Bristow J."/>
            <person name="Eisen J.A."/>
            <person name="Markowitz V."/>
            <person name="Hugenholtz P."/>
            <person name="Kyrpides N.C."/>
            <person name="Klenk H.P."/>
            <person name="Lapidus A."/>
        </authorList>
    </citation>
    <scope>NUCLEOTIDE SEQUENCE [LARGE SCALE GENOMIC DNA]</scope>
    <source>
        <strain evidence="5">ATCC 27377 / DSM 6068 / ICPB 4128</strain>
    </source>
</reference>
<dbReference type="EMBL" id="CP001848">
    <property type="protein sequence ID" value="ADB16532.1"/>
    <property type="molecule type" value="Genomic_DNA"/>
</dbReference>
<proteinExistence type="predicted"/>
<dbReference type="Gene3D" id="2.130.10.10">
    <property type="entry name" value="YVTN repeat-like/Quinoprotein amine dehydrogenase"/>
    <property type="match status" value="1"/>
</dbReference>
<dbReference type="InterPro" id="IPR002372">
    <property type="entry name" value="PQQ_rpt_dom"/>
</dbReference>
<dbReference type="InterPro" id="IPR015943">
    <property type="entry name" value="WD40/YVTN_repeat-like_dom_sf"/>
</dbReference>
<dbReference type="PANTHER" id="PTHR34512">
    <property type="entry name" value="CELL SURFACE PROTEIN"/>
    <property type="match status" value="1"/>
</dbReference>
<keyword evidence="2" id="KW-0732">Signal</keyword>
<name>D2QZP9_PIRSD</name>
<evidence type="ECO:0000259" key="3">
    <source>
        <dbReference type="Pfam" id="PF13360"/>
    </source>
</evidence>
<dbReference type="Proteomes" id="UP000001887">
    <property type="component" value="Chromosome"/>
</dbReference>
<evidence type="ECO:0000313" key="4">
    <source>
        <dbReference type="EMBL" id="ADB16532.1"/>
    </source>
</evidence>
<dbReference type="HOGENOM" id="CLU_027480_2_2_0"/>